<dbReference type="EMBL" id="JAAONZ010000009">
    <property type="protein sequence ID" value="NHO66361.1"/>
    <property type="molecule type" value="Genomic_DNA"/>
</dbReference>
<reference evidence="2" key="1">
    <citation type="submission" date="2020-03" db="EMBL/GenBank/DDBJ databases">
        <authorList>
            <person name="Guo F."/>
        </authorList>
    </citation>
    <scope>NUCLEOTIDE SEQUENCE</scope>
    <source>
        <strain evidence="2">JCM 30134</strain>
    </source>
</reference>
<organism evidence="2 3">
    <name type="scientific">Pseudomaricurvus hydrocarbonicus</name>
    <dbReference type="NCBI Taxonomy" id="1470433"/>
    <lineage>
        <taxon>Bacteria</taxon>
        <taxon>Pseudomonadati</taxon>
        <taxon>Pseudomonadota</taxon>
        <taxon>Gammaproteobacteria</taxon>
        <taxon>Cellvibrionales</taxon>
        <taxon>Cellvibrionaceae</taxon>
        <taxon>Pseudomaricurvus</taxon>
    </lineage>
</organism>
<keyword evidence="1" id="KW-0472">Membrane</keyword>
<gene>
    <name evidence="2" type="ORF">G8770_12505</name>
</gene>
<keyword evidence="1" id="KW-0812">Transmembrane</keyword>
<sequence length="46" mass="5306">MQLIIMAWVFYLALPFSGYLSWIILAFVVAFCVAITITVSIFKKYL</sequence>
<comment type="caution">
    <text evidence="2">The sequence shown here is derived from an EMBL/GenBank/DDBJ whole genome shotgun (WGS) entry which is preliminary data.</text>
</comment>
<dbReference type="AlphaFoldDB" id="A0A9E5JVQ2"/>
<evidence type="ECO:0000313" key="2">
    <source>
        <dbReference type="EMBL" id="NHO66361.1"/>
    </source>
</evidence>
<keyword evidence="3" id="KW-1185">Reference proteome</keyword>
<evidence type="ECO:0000256" key="1">
    <source>
        <dbReference type="SAM" id="Phobius"/>
    </source>
</evidence>
<proteinExistence type="predicted"/>
<dbReference type="Proteomes" id="UP000787472">
    <property type="component" value="Unassembled WGS sequence"/>
</dbReference>
<dbReference type="Pfam" id="PF14348">
    <property type="entry name" value="DtrJ-like"/>
    <property type="match status" value="1"/>
</dbReference>
<keyword evidence="1" id="KW-1133">Transmembrane helix</keyword>
<name>A0A9E5JVQ2_9GAMM</name>
<evidence type="ECO:0000313" key="3">
    <source>
        <dbReference type="Proteomes" id="UP000787472"/>
    </source>
</evidence>
<dbReference type="InterPro" id="IPR022266">
    <property type="entry name" value="DtrJ-like"/>
</dbReference>
<feature type="transmembrane region" description="Helical" evidence="1">
    <location>
        <begin position="20"/>
        <end position="42"/>
    </location>
</feature>
<protein>
    <submittedName>
        <fullName evidence="2">DUF4400 domain-containing protein</fullName>
    </submittedName>
</protein>
<accession>A0A9E5JVQ2</accession>